<dbReference type="InterPro" id="IPR010978">
    <property type="entry name" value="tRNA-bd_arm"/>
</dbReference>
<evidence type="ECO:0000259" key="16">
    <source>
        <dbReference type="PROSITE" id="PS50862"/>
    </source>
</evidence>
<evidence type="ECO:0000313" key="17">
    <source>
        <dbReference type="EMBL" id="AJI54117.1"/>
    </source>
</evidence>
<comment type="catalytic activity">
    <reaction evidence="10 12">
        <text>tRNA(Sec) + L-serine + ATP = L-seryl-tRNA(Sec) + AMP + diphosphate + H(+)</text>
        <dbReference type="Rhea" id="RHEA:42580"/>
        <dbReference type="Rhea" id="RHEA-COMP:9742"/>
        <dbReference type="Rhea" id="RHEA-COMP:10128"/>
        <dbReference type="ChEBI" id="CHEBI:15378"/>
        <dbReference type="ChEBI" id="CHEBI:30616"/>
        <dbReference type="ChEBI" id="CHEBI:33019"/>
        <dbReference type="ChEBI" id="CHEBI:33384"/>
        <dbReference type="ChEBI" id="CHEBI:78442"/>
        <dbReference type="ChEBI" id="CHEBI:78533"/>
        <dbReference type="ChEBI" id="CHEBI:456215"/>
        <dbReference type="EC" id="6.1.1.11"/>
    </reaction>
</comment>
<comment type="caution">
    <text evidence="12">Lacks conserved residue(s) required for the propagation of feature annotation.</text>
</comment>
<dbReference type="Proteomes" id="UP000031830">
    <property type="component" value="Chromosome"/>
</dbReference>
<dbReference type="InterPro" id="IPR045864">
    <property type="entry name" value="aa-tRNA-synth_II/BPL/LPL"/>
</dbReference>
<keyword evidence="7 12" id="KW-0067">ATP-binding</keyword>
<sequence length="426" mass="48441">MLDAKYIKDNLEEVAEKLATRGYQFDIAEFKAQEAKRKDLQEKTQELQSQRNTISKEIGKRKSKGEDASDIFAKVNDINDELKVIEKELKDLQDCINNTLLSMPNLPADDVPVGKDESENIEIKKWGTPREFHPEAQAKDHADIGEILNMIDFKAAAKITGSRFVVLKSKIAKLHRALTQFMLDMHTEKHGYEELYVPYMVNNDSLYGTGQLPKFSEDLFKLEGDFEYSLIPTAEVPITNLVRDEILDTESLPRYYTAHTPCFRSEAGSYGRDTKGLIRQHQFEKVELVHITIADKGEESLELLTSHAEKVLQKLNLPYRVVKLCTGDMGFSAKKTYDLEVWIPSQNTYREISSCSWCGDFQARRMKARHKNPSMKKPELVHTLNGSGLAVGRTLLAIIENYQQEDGSIMIPEALINYMGGISVIK</sequence>
<dbReference type="GO" id="GO:0004828">
    <property type="term" value="F:serine-tRNA ligase activity"/>
    <property type="evidence" value="ECO:0007669"/>
    <property type="project" value="UniProtKB-UniRule"/>
</dbReference>
<evidence type="ECO:0000256" key="6">
    <source>
        <dbReference type="ARBA" id="ARBA00022741"/>
    </source>
</evidence>
<evidence type="ECO:0000256" key="7">
    <source>
        <dbReference type="ARBA" id="ARBA00022840"/>
    </source>
</evidence>
<dbReference type="InterPro" id="IPR042103">
    <property type="entry name" value="SerRS_1_N_sf"/>
</dbReference>
<evidence type="ECO:0000256" key="13">
    <source>
        <dbReference type="PIRSR" id="PIRSR001529-1"/>
    </source>
</evidence>
<protein>
    <recommendedName>
        <fullName evidence="12">Serine--tRNA ligase</fullName>
        <ecNumber evidence="12">6.1.1.11</ecNumber>
    </recommendedName>
    <alternativeName>
        <fullName evidence="12">Seryl-tRNA synthetase</fullName>
        <shortName evidence="12">SerRS</shortName>
    </alternativeName>
    <alternativeName>
        <fullName evidence="12">Seryl-tRNA(Ser/Sec) synthetase</fullName>
    </alternativeName>
</protein>
<evidence type="ECO:0000256" key="3">
    <source>
        <dbReference type="ARBA" id="ARBA00010728"/>
    </source>
</evidence>
<feature type="binding site" evidence="13">
    <location>
        <position position="385"/>
    </location>
    <ligand>
        <name>L-serine</name>
        <dbReference type="ChEBI" id="CHEBI:33384"/>
    </ligand>
</feature>
<evidence type="ECO:0000256" key="1">
    <source>
        <dbReference type="ARBA" id="ARBA00004496"/>
    </source>
</evidence>
<dbReference type="PANTHER" id="PTHR43697:SF1">
    <property type="entry name" value="SERINE--TRNA LIGASE"/>
    <property type="match status" value="1"/>
</dbReference>
<dbReference type="SUPFAM" id="SSF46589">
    <property type="entry name" value="tRNA-binding arm"/>
    <property type="match status" value="1"/>
</dbReference>
<keyword evidence="8 12" id="KW-0648">Protein biosynthesis</keyword>
<comment type="subunit">
    <text evidence="12">Homodimer. The tRNA molecule binds across the dimer.</text>
</comment>
<evidence type="ECO:0000256" key="8">
    <source>
        <dbReference type="ARBA" id="ARBA00022917"/>
    </source>
</evidence>
<organism evidence="17 18">
    <name type="scientific">Francisella philomiragia</name>
    <dbReference type="NCBI Taxonomy" id="28110"/>
    <lineage>
        <taxon>Bacteria</taxon>
        <taxon>Pseudomonadati</taxon>
        <taxon>Pseudomonadota</taxon>
        <taxon>Gammaproteobacteria</taxon>
        <taxon>Thiotrichales</taxon>
        <taxon>Francisellaceae</taxon>
        <taxon>Francisella</taxon>
    </lineage>
</organism>
<evidence type="ECO:0000256" key="9">
    <source>
        <dbReference type="ARBA" id="ARBA00023146"/>
    </source>
</evidence>
<feature type="binding site" evidence="13">
    <location>
        <position position="264"/>
    </location>
    <ligand>
        <name>L-serine</name>
        <dbReference type="ChEBI" id="CHEBI:33384"/>
    </ligand>
</feature>
<dbReference type="PIRSF" id="PIRSF001529">
    <property type="entry name" value="Ser-tRNA-synth_IIa"/>
    <property type="match status" value="1"/>
</dbReference>
<dbReference type="OrthoDB" id="9804647at2"/>
<dbReference type="AlphaFoldDB" id="A0A0B6D732"/>
<evidence type="ECO:0000256" key="2">
    <source>
        <dbReference type="ARBA" id="ARBA00005045"/>
    </source>
</evidence>
<reference evidence="17 18" key="1">
    <citation type="journal article" date="2015" name="Genome Announc.">
        <title>Genome sequencing of 18 francisella strains to aid in assay development and testing.</title>
        <authorList>
            <person name="Johnson S.L."/>
            <person name="Daligault H.E."/>
            <person name="Davenport K.W."/>
            <person name="Coyne S.R."/>
            <person name="Frey K.G."/>
            <person name="Koroleva G.I."/>
            <person name="Broomall S.M."/>
            <person name="Bishop-Lilly K.A."/>
            <person name="Bruce D.C."/>
            <person name="Chertkov O."/>
            <person name="Freitas T."/>
            <person name="Jaissle J."/>
            <person name="Ladner J.T."/>
            <person name="Rosenzweig C.N."/>
            <person name="Gibbons H.S."/>
            <person name="Palacios G.F."/>
            <person name="Redden C.L."/>
            <person name="Xu Y."/>
            <person name="Minogue T.D."/>
            <person name="Chain P.S."/>
        </authorList>
    </citation>
    <scope>NUCLEOTIDE SEQUENCE [LARGE SCALE GENOMIC DNA]</scope>
    <source>
        <strain evidence="17 18">GA01-2794</strain>
    </source>
</reference>
<dbReference type="InterPro" id="IPR002314">
    <property type="entry name" value="aa-tRNA-synt_IIb"/>
</dbReference>
<keyword evidence="4 12" id="KW-0963">Cytoplasm</keyword>
<dbReference type="SUPFAM" id="SSF55681">
    <property type="entry name" value="Class II aaRS and biotin synthetases"/>
    <property type="match status" value="1"/>
</dbReference>
<feature type="compositionally biased region" description="Polar residues" evidence="15">
    <location>
        <begin position="46"/>
        <end position="55"/>
    </location>
</feature>
<feature type="binding site" evidence="12">
    <location>
        <position position="387"/>
    </location>
    <ligand>
        <name>L-serine</name>
        <dbReference type="ChEBI" id="CHEBI:33384"/>
    </ligand>
</feature>
<comment type="similarity">
    <text evidence="3 12">Belongs to the class-II aminoacyl-tRNA synthetase family. Type-1 seryl-tRNA synthetase subfamily.</text>
</comment>
<dbReference type="InterPro" id="IPR006195">
    <property type="entry name" value="aa-tRNA-synth_II"/>
</dbReference>
<feature type="binding site" evidence="12 14">
    <location>
        <begin position="351"/>
        <end position="354"/>
    </location>
    <ligand>
        <name>ATP</name>
        <dbReference type="ChEBI" id="CHEBI:30616"/>
    </ligand>
</feature>
<comment type="pathway">
    <text evidence="2 12">Aminoacyl-tRNA biosynthesis; selenocysteinyl-tRNA(Sec) biosynthesis; L-seryl-tRNA(Sec) from L-serine and tRNA(Sec): step 1/1.</text>
</comment>
<gene>
    <name evidence="12 17" type="primary">serS</name>
    <name evidence="17" type="ORF">LA55_672</name>
</gene>
<evidence type="ECO:0000256" key="15">
    <source>
        <dbReference type="SAM" id="MobiDB-lite"/>
    </source>
</evidence>
<dbReference type="EMBL" id="CP009440">
    <property type="protein sequence ID" value="AJI54117.1"/>
    <property type="molecule type" value="Genomic_DNA"/>
</dbReference>
<dbReference type="GO" id="GO:0005524">
    <property type="term" value="F:ATP binding"/>
    <property type="evidence" value="ECO:0007669"/>
    <property type="project" value="UniProtKB-UniRule"/>
</dbReference>
<accession>A0A0B6D732</accession>
<feature type="binding site" evidence="12">
    <location>
        <begin position="233"/>
        <end position="235"/>
    </location>
    <ligand>
        <name>L-serine</name>
        <dbReference type="ChEBI" id="CHEBI:33384"/>
    </ligand>
</feature>
<dbReference type="InterPro" id="IPR002317">
    <property type="entry name" value="Ser-tRNA-ligase_type_1"/>
</dbReference>
<dbReference type="STRING" id="28110.KU46_1205"/>
<dbReference type="GO" id="GO:0006434">
    <property type="term" value="P:seryl-tRNA aminoacylation"/>
    <property type="evidence" value="ECO:0007669"/>
    <property type="project" value="UniProtKB-UniRule"/>
</dbReference>
<name>A0A0B6D732_9GAMM</name>
<keyword evidence="9 12" id="KW-0030">Aminoacyl-tRNA synthetase</keyword>
<evidence type="ECO:0000256" key="14">
    <source>
        <dbReference type="PIRSR" id="PIRSR001529-2"/>
    </source>
</evidence>
<dbReference type="PANTHER" id="PTHR43697">
    <property type="entry name" value="SERYL-TRNA SYNTHETASE"/>
    <property type="match status" value="1"/>
</dbReference>
<evidence type="ECO:0000256" key="5">
    <source>
        <dbReference type="ARBA" id="ARBA00022598"/>
    </source>
</evidence>
<dbReference type="NCBIfam" id="TIGR00414">
    <property type="entry name" value="serS"/>
    <property type="match status" value="1"/>
</dbReference>
<dbReference type="Pfam" id="PF02403">
    <property type="entry name" value="Seryl_tRNA_N"/>
    <property type="match status" value="1"/>
</dbReference>
<feature type="binding site" evidence="13">
    <location>
        <position position="233"/>
    </location>
    <ligand>
        <name>L-serine</name>
        <dbReference type="ChEBI" id="CHEBI:33384"/>
    </ligand>
</feature>
<dbReference type="InterPro" id="IPR033729">
    <property type="entry name" value="SerRS_core"/>
</dbReference>
<dbReference type="GO" id="GO:0016260">
    <property type="term" value="P:selenocysteine biosynthetic process"/>
    <property type="evidence" value="ECO:0007669"/>
    <property type="project" value="UniProtKB-UniRule"/>
</dbReference>
<comment type="function">
    <text evidence="12">Catalyzes the attachment of serine to tRNA(Ser). Is also able to aminoacylate tRNA(Sec) with serine, to form the misacylated tRNA L-seryl-tRNA(Sec), which will be further converted into selenocysteinyl-tRNA(Sec).</text>
</comment>
<comment type="domain">
    <text evidence="12">Consists of two distinct domains, a catalytic core and a N-terminal extension that is involved in tRNA binding.</text>
</comment>
<proteinExistence type="inferred from homology"/>
<dbReference type="UniPathway" id="UPA00906">
    <property type="reaction ID" value="UER00895"/>
</dbReference>
<evidence type="ECO:0000256" key="10">
    <source>
        <dbReference type="ARBA" id="ARBA00047929"/>
    </source>
</evidence>
<comment type="subcellular location">
    <subcellularLocation>
        <location evidence="1 12">Cytoplasm</location>
    </subcellularLocation>
</comment>
<keyword evidence="6 12" id="KW-0547">Nucleotide-binding</keyword>
<comment type="catalytic activity">
    <reaction evidence="11 12">
        <text>tRNA(Ser) + L-serine + ATP = L-seryl-tRNA(Ser) + AMP + diphosphate + H(+)</text>
        <dbReference type="Rhea" id="RHEA:12292"/>
        <dbReference type="Rhea" id="RHEA-COMP:9669"/>
        <dbReference type="Rhea" id="RHEA-COMP:9703"/>
        <dbReference type="ChEBI" id="CHEBI:15378"/>
        <dbReference type="ChEBI" id="CHEBI:30616"/>
        <dbReference type="ChEBI" id="CHEBI:33019"/>
        <dbReference type="ChEBI" id="CHEBI:33384"/>
        <dbReference type="ChEBI" id="CHEBI:78442"/>
        <dbReference type="ChEBI" id="CHEBI:78533"/>
        <dbReference type="ChEBI" id="CHEBI:456215"/>
        <dbReference type="EC" id="6.1.1.11"/>
    </reaction>
</comment>
<dbReference type="PRINTS" id="PR00981">
    <property type="entry name" value="TRNASYNTHSER"/>
</dbReference>
<feature type="compositionally biased region" description="Basic and acidic residues" evidence="15">
    <location>
        <begin position="36"/>
        <end position="45"/>
    </location>
</feature>
<dbReference type="GO" id="GO:0005737">
    <property type="term" value="C:cytoplasm"/>
    <property type="evidence" value="ECO:0007669"/>
    <property type="project" value="UniProtKB-SubCell"/>
</dbReference>
<evidence type="ECO:0000313" key="18">
    <source>
        <dbReference type="Proteomes" id="UP000031830"/>
    </source>
</evidence>
<dbReference type="Pfam" id="PF00587">
    <property type="entry name" value="tRNA-synt_2b"/>
    <property type="match status" value="1"/>
</dbReference>
<feature type="binding site" evidence="12 14">
    <location>
        <begin position="264"/>
        <end position="266"/>
    </location>
    <ligand>
        <name>ATP</name>
        <dbReference type="ChEBI" id="CHEBI:30616"/>
    </ligand>
</feature>
<dbReference type="KEGG" id="fpz:LA55_672"/>
<keyword evidence="5 12" id="KW-0436">Ligase</keyword>
<evidence type="ECO:0000256" key="11">
    <source>
        <dbReference type="ARBA" id="ARBA00048823"/>
    </source>
</evidence>
<dbReference type="HAMAP" id="MF_00176">
    <property type="entry name" value="Ser_tRNA_synth_type1"/>
    <property type="match status" value="1"/>
</dbReference>
<dbReference type="EC" id="6.1.1.11" evidence="12"/>
<evidence type="ECO:0000256" key="12">
    <source>
        <dbReference type="HAMAP-Rule" id="MF_00176"/>
    </source>
</evidence>
<feature type="region of interest" description="Disordered" evidence="15">
    <location>
        <begin position="36"/>
        <end position="61"/>
    </location>
</feature>
<feature type="binding site" evidence="12 13">
    <location>
        <position position="287"/>
    </location>
    <ligand>
        <name>L-serine</name>
        <dbReference type="ChEBI" id="CHEBI:33384"/>
    </ligand>
</feature>
<dbReference type="PROSITE" id="PS50862">
    <property type="entry name" value="AA_TRNA_LIGASE_II"/>
    <property type="match status" value="1"/>
</dbReference>
<evidence type="ECO:0000256" key="4">
    <source>
        <dbReference type="ARBA" id="ARBA00022490"/>
    </source>
</evidence>
<dbReference type="Gene3D" id="1.10.287.40">
    <property type="entry name" value="Serine-tRNA synthetase, tRNA binding domain"/>
    <property type="match status" value="1"/>
</dbReference>
<dbReference type="Gene3D" id="3.30.930.10">
    <property type="entry name" value="Bira Bifunctional Protein, Domain 2"/>
    <property type="match status" value="1"/>
</dbReference>
<feature type="domain" description="Aminoacyl-transfer RNA synthetases class-II family profile" evidence="16">
    <location>
        <begin position="173"/>
        <end position="412"/>
    </location>
</feature>
<dbReference type="CDD" id="cd00770">
    <property type="entry name" value="SerRS_core"/>
    <property type="match status" value="1"/>
</dbReference>
<dbReference type="RefSeq" id="WP_044525887.1">
    <property type="nucleotide sequence ID" value="NZ_CP009440.1"/>
</dbReference>
<dbReference type="InterPro" id="IPR015866">
    <property type="entry name" value="Ser-tRNA-synth_1_N"/>
</dbReference>